<proteinExistence type="inferred from homology"/>
<evidence type="ECO:0000256" key="2">
    <source>
        <dbReference type="ARBA" id="ARBA00022692"/>
    </source>
</evidence>
<dbReference type="GO" id="GO:0000139">
    <property type="term" value="C:Golgi membrane"/>
    <property type="evidence" value="ECO:0007669"/>
    <property type="project" value="UniProtKB-SubCell"/>
</dbReference>
<dbReference type="InterPro" id="IPR019352">
    <property type="entry name" value="SPRING1"/>
</dbReference>
<evidence type="ECO:0000256" key="8">
    <source>
        <dbReference type="ARBA" id="ARBA00023485"/>
    </source>
</evidence>
<dbReference type="Pfam" id="PF10218">
    <property type="entry name" value="SPRING1"/>
    <property type="match status" value="1"/>
</dbReference>
<comment type="subcellular location">
    <subcellularLocation>
        <location evidence="1">Golgi apparatus membrane</location>
        <topology evidence="1">Single-pass membrane protein</topology>
    </subcellularLocation>
</comment>
<evidence type="ECO:0000256" key="4">
    <source>
        <dbReference type="ARBA" id="ARBA00023034"/>
    </source>
</evidence>
<keyword evidence="5" id="KW-0472">Membrane</keyword>
<dbReference type="PANTHER" id="PTHR13481">
    <property type="entry name" value="SREBP REGULATING GENE PROTEIN"/>
    <property type="match status" value="1"/>
</dbReference>
<evidence type="ECO:0000256" key="3">
    <source>
        <dbReference type="ARBA" id="ARBA00022989"/>
    </source>
</evidence>
<sequence>MINASQFIRFFRKKLVLGLIFSASLIYCVTTVLRDSPGVGQGADGSEMGSISLPANSFRWTTNTTSLTCRNSLQGPQWVADDRGYVCNRTLLLSSGCCDADQGLERYPCDSCADGCCSSYEFCISCCLRPQQRPTLERVLGRLGRSPKSLKLYALVQTQFDLCLTKCRTSSQSVRNENTYIDPVKKHCFGENS</sequence>
<dbReference type="GO" id="GO:2000640">
    <property type="term" value="P:positive regulation of SREBP signaling pathway"/>
    <property type="evidence" value="ECO:0007669"/>
    <property type="project" value="InterPro"/>
</dbReference>
<dbReference type="AlphaFoldDB" id="A0AAJ6VWY6"/>
<reference evidence="10" key="1">
    <citation type="submission" date="2025-08" db="UniProtKB">
        <authorList>
            <consortium name="RefSeq"/>
        </authorList>
    </citation>
    <scope>IDENTIFICATION</scope>
</reference>
<organism evidence="9 10">
    <name type="scientific">Galendromus occidentalis</name>
    <name type="common">western predatory mite</name>
    <dbReference type="NCBI Taxonomy" id="34638"/>
    <lineage>
        <taxon>Eukaryota</taxon>
        <taxon>Metazoa</taxon>
        <taxon>Ecdysozoa</taxon>
        <taxon>Arthropoda</taxon>
        <taxon>Chelicerata</taxon>
        <taxon>Arachnida</taxon>
        <taxon>Acari</taxon>
        <taxon>Parasitiformes</taxon>
        <taxon>Mesostigmata</taxon>
        <taxon>Gamasina</taxon>
        <taxon>Phytoseioidea</taxon>
        <taxon>Phytoseiidae</taxon>
        <taxon>Typhlodrominae</taxon>
        <taxon>Galendromus</taxon>
    </lineage>
</organism>
<protein>
    <recommendedName>
        <fullName evidence="8">SREBP regulating gene protein</fullName>
    </recommendedName>
</protein>
<dbReference type="RefSeq" id="XP_003741090.1">
    <property type="nucleotide sequence ID" value="XM_003741042.2"/>
</dbReference>
<keyword evidence="3" id="KW-1133">Transmembrane helix</keyword>
<evidence type="ECO:0000256" key="6">
    <source>
        <dbReference type="ARBA" id="ARBA00023180"/>
    </source>
</evidence>
<accession>A0AAJ6VWY6</accession>
<dbReference type="PANTHER" id="PTHR13481:SF0">
    <property type="entry name" value="SREBP REGULATING GENE PROTEIN"/>
    <property type="match status" value="1"/>
</dbReference>
<keyword evidence="9" id="KW-1185">Reference proteome</keyword>
<gene>
    <name evidence="10" type="primary">LOC100908305</name>
</gene>
<evidence type="ECO:0000256" key="1">
    <source>
        <dbReference type="ARBA" id="ARBA00004194"/>
    </source>
</evidence>
<dbReference type="KEGG" id="goe:100908305"/>
<dbReference type="GeneID" id="100908305"/>
<name>A0AAJ6VWY6_9ACAR</name>
<evidence type="ECO:0000256" key="5">
    <source>
        <dbReference type="ARBA" id="ARBA00023136"/>
    </source>
</evidence>
<evidence type="ECO:0000313" key="9">
    <source>
        <dbReference type="Proteomes" id="UP000694867"/>
    </source>
</evidence>
<keyword evidence="2" id="KW-0812">Transmembrane</keyword>
<evidence type="ECO:0000256" key="7">
    <source>
        <dbReference type="ARBA" id="ARBA00023461"/>
    </source>
</evidence>
<evidence type="ECO:0000313" key="10">
    <source>
        <dbReference type="RefSeq" id="XP_003741090.1"/>
    </source>
</evidence>
<keyword evidence="6" id="KW-0325">Glycoprotein</keyword>
<keyword evidence="4" id="KW-0333">Golgi apparatus</keyword>
<comment type="similarity">
    <text evidence="7">Belongs to the SPRING family.</text>
</comment>
<dbReference type="Proteomes" id="UP000694867">
    <property type="component" value="Unplaced"/>
</dbReference>